<protein>
    <recommendedName>
        <fullName evidence="3">SsrA-binding protein</fullName>
    </recommendedName>
    <alternativeName>
        <fullName evidence="3">Small protein B</fullName>
    </alternativeName>
</protein>
<dbReference type="InterPro" id="IPR020081">
    <property type="entry name" value="SsrA-bd_prot_CS"/>
</dbReference>
<dbReference type="PANTHER" id="PTHR30308:SF2">
    <property type="entry name" value="SSRA-BINDING PROTEIN"/>
    <property type="match status" value="1"/>
</dbReference>
<evidence type="ECO:0000313" key="5">
    <source>
        <dbReference type="EMBL" id="TWT97483.1"/>
    </source>
</evidence>
<gene>
    <name evidence="3 5" type="primary">smpB</name>
    <name evidence="5" type="ORF">Pla100_26370</name>
</gene>
<dbReference type="NCBIfam" id="NF003843">
    <property type="entry name" value="PRK05422.1"/>
    <property type="match status" value="1"/>
</dbReference>
<evidence type="ECO:0000256" key="3">
    <source>
        <dbReference type="HAMAP-Rule" id="MF_00023"/>
    </source>
</evidence>
<dbReference type="GO" id="GO:0003723">
    <property type="term" value="F:RNA binding"/>
    <property type="evidence" value="ECO:0007669"/>
    <property type="project" value="UniProtKB-UniRule"/>
</dbReference>
<evidence type="ECO:0000313" key="6">
    <source>
        <dbReference type="Proteomes" id="UP000316213"/>
    </source>
</evidence>
<dbReference type="NCBIfam" id="TIGR00086">
    <property type="entry name" value="smpB"/>
    <property type="match status" value="1"/>
</dbReference>
<reference evidence="5 6" key="1">
    <citation type="submission" date="2019-02" db="EMBL/GenBank/DDBJ databases">
        <title>Deep-cultivation of Planctomycetes and their phenomic and genomic characterization uncovers novel biology.</title>
        <authorList>
            <person name="Wiegand S."/>
            <person name="Jogler M."/>
            <person name="Boedeker C."/>
            <person name="Pinto D."/>
            <person name="Vollmers J."/>
            <person name="Rivas-Marin E."/>
            <person name="Kohn T."/>
            <person name="Peeters S.H."/>
            <person name="Heuer A."/>
            <person name="Rast P."/>
            <person name="Oberbeckmann S."/>
            <person name="Bunk B."/>
            <person name="Jeske O."/>
            <person name="Meyerdierks A."/>
            <person name="Storesund J.E."/>
            <person name="Kallscheuer N."/>
            <person name="Luecker S."/>
            <person name="Lage O.M."/>
            <person name="Pohl T."/>
            <person name="Merkel B.J."/>
            <person name="Hornburger P."/>
            <person name="Mueller R.-W."/>
            <person name="Bruemmer F."/>
            <person name="Labrenz M."/>
            <person name="Spormann A.M."/>
            <person name="Op Den Camp H."/>
            <person name="Overmann J."/>
            <person name="Amann R."/>
            <person name="Jetten M.S.M."/>
            <person name="Mascher T."/>
            <person name="Medema M.H."/>
            <person name="Devos D.P."/>
            <person name="Kaster A.-K."/>
            <person name="Ovreas L."/>
            <person name="Rohde M."/>
            <person name="Galperin M.Y."/>
            <person name="Jogler C."/>
        </authorList>
    </citation>
    <scope>NUCLEOTIDE SEQUENCE [LARGE SCALE GENOMIC DNA]</scope>
    <source>
        <strain evidence="5 6">Pla100</strain>
    </source>
</reference>
<dbReference type="CDD" id="cd09294">
    <property type="entry name" value="SmpB"/>
    <property type="match status" value="1"/>
</dbReference>
<dbReference type="Pfam" id="PF01668">
    <property type="entry name" value="SmpB"/>
    <property type="match status" value="1"/>
</dbReference>
<proteinExistence type="inferred from homology"/>
<dbReference type="AlphaFoldDB" id="A0A5C6AH40"/>
<keyword evidence="2 3" id="KW-0694">RNA-binding</keyword>
<comment type="function">
    <text evidence="3">Required for rescue of stalled ribosomes mediated by trans-translation. Binds to transfer-messenger RNA (tmRNA), required for stable association of tmRNA with ribosomes. tmRNA and SmpB together mimic tRNA shape, replacing the anticodon stem-loop with SmpB. tmRNA is encoded by the ssrA gene; the 2 termini fold to resemble tRNA(Ala) and it encodes a 'tag peptide', a short internal open reading frame. During trans-translation Ala-aminoacylated tmRNA acts like a tRNA, entering the A-site of stalled ribosomes, displacing the stalled mRNA. The ribosome then switches to translate the ORF on the tmRNA; the nascent peptide is terminated with the 'tag peptide' encoded by the tmRNA and targeted for degradation. The ribosome is freed to recommence translation, which seems to be the essential function of trans-translation.</text>
</comment>
<evidence type="ECO:0000256" key="4">
    <source>
        <dbReference type="SAM" id="MobiDB-lite"/>
    </source>
</evidence>
<feature type="compositionally biased region" description="Basic residues" evidence="4">
    <location>
        <begin position="1"/>
        <end position="10"/>
    </location>
</feature>
<dbReference type="HAMAP" id="MF_00023">
    <property type="entry name" value="SmpB"/>
    <property type="match status" value="1"/>
</dbReference>
<dbReference type="SUPFAM" id="SSF74982">
    <property type="entry name" value="Small protein B (SmpB)"/>
    <property type="match status" value="1"/>
</dbReference>
<dbReference type="PANTHER" id="PTHR30308">
    <property type="entry name" value="TMRNA-BINDING COMPONENT OF TRANS-TRANSLATION TAGGING COMPLEX"/>
    <property type="match status" value="1"/>
</dbReference>
<dbReference type="GO" id="GO:0070929">
    <property type="term" value="P:trans-translation"/>
    <property type="evidence" value="ECO:0007669"/>
    <property type="project" value="UniProtKB-UniRule"/>
</dbReference>
<dbReference type="InterPro" id="IPR023620">
    <property type="entry name" value="SmpB"/>
</dbReference>
<dbReference type="Gene3D" id="2.40.280.10">
    <property type="match status" value="1"/>
</dbReference>
<keyword evidence="1 3" id="KW-0963">Cytoplasm</keyword>
<sequence length="188" mass="21398">MSKSKTKSHKTTLTEAGQKKADTKAKKSGKANAAKKNQPNVTMVSENRKAKFRYEILDSIECGMMLVGSEVKSMREKKLSLDEAHIRVTGGELWLIGADLAQYNNAGMWNHDPRRPRKLLVHQKEFDKFAGRAFERGLTLIPLRVYFNDRGLAKCVMGLVKGKKIHDKRETIKKRDTDRGLQRAMRGR</sequence>
<keyword evidence="6" id="KW-1185">Reference proteome</keyword>
<dbReference type="PROSITE" id="PS01317">
    <property type="entry name" value="SSRP"/>
    <property type="match status" value="1"/>
</dbReference>
<dbReference type="EMBL" id="SJPM01000004">
    <property type="protein sequence ID" value="TWT97483.1"/>
    <property type="molecule type" value="Genomic_DNA"/>
</dbReference>
<organism evidence="5 6">
    <name type="scientific">Neorhodopirellula pilleata</name>
    <dbReference type="NCBI Taxonomy" id="2714738"/>
    <lineage>
        <taxon>Bacteria</taxon>
        <taxon>Pseudomonadati</taxon>
        <taxon>Planctomycetota</taxon>
        <taxon>Planctomycetia</taxon>
        <taxon>Pirellulales</taxon>
        <taxon>Pirellulaceae</taxon>
        <taxon>Neorhodopirellula</taxon>
    </lineage>
</organism>
<dbReference type="GO" id="GO:0070930">
    <property type="term" value="P:trans-translation-dependent protein tagging"/>
    <property type="evidence" value="ECO:0007669"/>
    <property type="project" value="TreeGrafter"/>
</dbReference>
<dbReference type="InterPro" id="IPR000037">
    <property type="entry name" value="SsrA-bd_prot"/>
</dbReference>
<feature type="region of interest" description="Disordered" evidence="4">
    <location>
        <begin position="1"/>
        <end position="40"/>
    </location>
</feature>
<evidence type="ECO:0000256" key="2">
    <source>
        <dbReference type="ARBA" id="ARBA00022884"/>
    </source>
</evidence>
<dbReference type="RefSeq" id="WP_146578056.1">
    <property type="nucleotide sequence ID" value="NZ_SJPM01000004.1"/>
</dbReference>
<accession>A0A5C6AH40</accession>
<comment type="subcellular location">
    <subcellularLocation>
        <location evidence="3">Cytoplasm</location>
    </subcellularLocation>
    <text evidence="3">The tmRNA-SmpB complex associates with stalled 70S ribosomes.</text>
</comment>
<evidence type="ECO:0000256" key="1">
    <source>
        <dbReference type="ARBA" id="ARBA00022490"/>
    </source>
</evidence>
<dbReference type="GO" id="GO:0005829">
    <property type="term" value="C:cytosol"/>
    <property type="evidence" value="ECO:0007669"/>
    <property type="project" value="TreeGrafter"/>
</dbReference>
<dbReference type="OrthoDB" id="9805462at2"/>
<comment type="caution">
    <text evidence="5">The sequence shown here is derived from an EMBL/GenBank/DDBJ whole genome shotgun (WGS) entry which is preliminary data.</text>
</comment>
<name>A0A5C6AH40_9BACT</name>
<dbReference type="Proteomes" id="UP000316213">
    <property type="component" value="Unassembled WGS sequence"/>
</dbReference>
<comment type="similarity">
    <text evidence="3">Belongs to the SmpB family.</text>
</comment>